<dbReference type="Pfam" id="PF05893">
    <property type="entry name" value="LuxC"/>
    <property type="match status" value="1"/>
</dbReference>
<dbReference type="EMBL" id="QGGQ01000012">
    <property type="protein sequence ID" value="PWK21339.1"/>
    <property type="molecule type" value="Genomic_DNA"/>
</dbReference>
<reference evidence="3 4" key="1">
    <citation type="submission" date="2018-05" db="EMBL/GenBank/DDBJ databases">
        <title>Genomic Encyclopedia of Archaeal and Bacterial Type Strains, Phase II (KMG-II): from individual species to whole genera.</title>
        <authorList>
            <person name="Goeker M."/>
        </authorList>
    </citation>
    <scope>NUCLEOTIDE SEQUENCE [LARGE SCALE GENOMIC DNA]</scope>
    <source>
        <strain evidence="3 4">DSM 23514</strain>
    </source>
</reference>
<reference evidence="2 5" key="2">
    <citation type="submission" date="2020-07" db="EMBL/GenBank/DDBJ databases">
        <title>The draft genome sequence of Maribacter polysiphoniae KCTC 22021.</title>
        <authorList>
            <person name="Mu L."/>
        </authorList>
    </citation>
    <scope>NUCLEOTIDE SEQUENCE [LARGE SCALE GENOMIC DNA]</scope>
    <source>
        <strain evidence="2 5">KCTC 22021</strain>
    </source>
</reference>
<dbReference type="GO" id="GO:0008218">
    <property type="term" value="P:bioluminescence"/>
    <property type="evidence" value="ECO:0007669"/>
    <property type="project" value="InterPro"/>
</dbReference>
<dbReference type="Proteomes" id="UP000245667">
    <property type="component" value="Unassembled WGS sequence"/>
</dbReference>
<dbReference type="SUPFAM" id="SSF53720">
    <property type="entry name" value="ALDH-like"/>
    <property type="match status" value="1"/>
</dbReference>
<organism evidence="3 4">
    <name type="scientific">Maribacter polysiphoniae</name>
    <dbReference type="NCBI Taxonomy" id="429344"/>
    <lineage>
        <taxon>Bacteria</taxon>
        <taxon>Pseudomonadati</taxon>
        <taxon>Bacteroidota</taxon>
        <taxon>Flavobacteriia</taxon>
        <taxon>Flavobacteriales</taxon>
        <taxon>Flavobacteriaceae</taxon>
        <taxon>Maribacter</taxon>
    </lineage>
</organism>
<protein>
    <submittedName>
        <fullName evidence="2 3">Acyl-CoA reductase</fullName>
    </submittedName>
</protein>
<keyword evidence="1" id="KW-0521">NADP</keyword>
<comment type="caution">
    <text evidence="3">The sequence shown here is derived from an EMBL/GenBank/DDBJ whole genome shotgun (WGS) entry which is preliminary data.</text>
</comment>
<evidence type="ECO:0000256" key="1">
    <source>
        <dbReference type="ARBA" id="ARBA00022857"/>
    </source>
</evidence>
<evidence type="ECO:0000313" key="2">
    <source>
        <dbReference type="EMBL" id="MBD1262506.1"/>
    </source>
</evidence>
<evidence type="ECO:0000313" key="3">
    <source>
        <dbReference type="EMBL" id="PWK21339.1"/>
    </source>
</evidence>
<accession>A0A316DVW8</accession>
<dbReference type="OrthoDB" id="1522941at2"/>
<keyword evidence="5" id="KW-1185">Reference proteome</keyword>
<gene>
    <name evidence="2" type="ORF">HZY62_18045</name>
    <name evidence="3" type="ORF">LX92_03843</name>
</gene>
<dbReference type="Proteomes" id="UP000651837">
    <property type="component" value="Unassembled WGS sequence"/>
</dbReference>
<dbReference type="AlphaFoldDB" id="A0A316DVW8"/>
<dbReference type="EMBL" id="JACWLN010000011">
    <property type="protein sequence ID" value="MBD1262506.1"/>
    <property type="molecule type" value="Genomic_DNA"/>
</dbReference>
<dbReference type="RefSeq" id="WP_109654022.1">
    <property type="nucleotide sequence ID" value="NZ_JACWLN010000011.1"/>
</dbReference>
<dbReference type="InterPro" id="IPR016161">
    <property type="entry name" value="Ald_DH/histidinol_DH"/>
</dbReference>
<evidence type="ECO:0000313" key="5">
    <source>
        <dbReference type="Proteomes" id="UP000651837"/>
    </source>
</evidence>
<proteinExistence type="predicted"/>
<name>A0A316DVW8_9FLAO</name>
<dbReference type="InterPro" id="IPR008670">
    <property type="entry name" value="CoA_reduct_LuxC"/>
</dbReference>
<evidence type="ECO:0000313" key="4">
    <source>
        <dbReference type="Proteomes" id="UP000245667"/>
    </source>
</evidence>
<dbReference type="GO" id="GO:0003995">
    <property type="term" value="F:acyl-CoA dehydrogenase activity"/>
    <property type="evidence" value="ECO:0007669"/>
    <property type="project" value="InterPro"/>
</dbReference>
<sequence length="352" mass="40324">MTDQAERINAFIKLGKFFREYSEYCKKPEAISFNKDLGQRTQEVITLAGHKNGWFTAENILFAMESWGELLTSENLKEWLSDYPIERPNRKTVALIMAGNIPLVGFHDFLSVLLSGNRALVKLSSNDAVLLPFIANYLIEQSPALKNEITFTDGKLEHFDAVIATGSDNTARYFEHYFSHKPHIIRKNRNSVAVLTGKESKEQLTALGEDIFRYYGLGCRSVSKVFVPKGYRFDPFFEAIYDYNPIINQAKYANNYDYNKAVYLMSEFKILENGFLMLKEDPSYSSPIATLFYEEYDSIDGLKHHIKTNKEKMQCVVANGLFEDEVDFGKTQKPALRDYADGVDTVEFLLKT</sequence>